<sequence length="71" mass="7897">MMEKSVKASSDAGKTGREKTQGKFTAFQMLCPKKMSSPPGDFTAEELEQIKIPNSYAVGEWINGILLMKWV</sequence>
<accession>A0ABN9MET1</accession>
<reference evidence="2" key="1">
    <citation type="submission" date="2023-07" db="EMBL/GenBank/DDBJ databases">
        <authorList>
            <person name="Stuckert A."/>
        </authorList>
    </citation>
    <scope>NUCLEOTIDE SEQUENCE</scope>
</reference>
<dbReference type="EMBL" id="CAUEEQ010062535">
    <property type="protein sequence ID" value="CAJ0964728.1"/>
    <property type="molecule type" value="Genomic_DNA"/>
</dbReference>
<organism evidence="2 3">
    <name type="scientific">Ranitomeya imitator</name>
    <name type="common">mimic poison frog</name>
    <dbReference type="NCBI Taxonomy" id="111125"/>
    <lineage>
        <taxon>Eukaryota</taxon>
        <taxon>Metazoa</taxon>
        <taxon>Chordata</taxon>
        <taxon>Craniata</taxon>
        <taxon>Vertebrata</taxon>
        <taxon>Euteleostomi</taxon>
        <taxon>Amphibia</taxon>
        <taxon>Batrachia</taxon>
        <taxon>Anura</taxon>
        <taxon>Neobatrachia</taxon>
        <taxon>Hyloidea</taxon>
        <taxon>Dendrobatidae</taxon>
        <taxon>Dendrobatinae</taxon>
        <taxon>Ranitomeya</taxon>
    </lineage>
</organism>
<dbReference type="Proteomes" id="UP001176940">
    <property type="component" value="Unassembled WGS sequence"/>
</dbReference>
<keyword evidence="3" id="KW-1185">Reference proteome</keyword>
<name>A0ABN9MET1_9NEOB</name>
<comment type="caution">
    <text evidence="2">The sequence shown here is derived from an EMBL/GenBank/DDBJ whole genome shotgun (WGS) entry which is preliminary data.</text>
</comment>
<evidence type="ECO:0000256" key="1">
    <source>
        <dbReference type="SAM" id="MobiDB-lite"/>
    </source>
</evidence>
<proteinExistence type="predicted"/>
<evidence type="ECO:0000313" key="2">
    <source>
        <dbReference type="EMBL" id="CAJ0964728.1"/>
    </source>
</evidence>
<feature type="region of interest" description="Disordered" evidence="1">
    <location>
        <begin position="1"/>
        <end position="20"/>
    </location>
</feature>
<evidence type="ECO:0000313" key="3">
    <source>
        <dbReference type="Proteomes" id="UP001176940"/>
    </source>
</evidence>
<protein>
    <submittedName>
        <fullName evidence="2">Uncharacterized protein</fullName>
    </submittedName>
</protein>
<gene>
    <name evidence="2" type="ORF">RIMI_LOCUS19517291</name>
</gene>